<dbReference type="FunFam" id="3.20.20.70:FF:000118">
    <property type="entry name" value="Alpha-galactosidase"/>
    <property type="match status" value="1"/>
</dbReference>
<evidence type="ECO:0000313" key="10">
    <source>
        <dbReference type="EMBL" id="BCJ98145.1"/>
    </source>
</evidence>
<evidence type="ECO:0000259" key="8">
    <source>
        <dbReference type="Pfam" id="PF16874"/>
    </source>
</evidence>
<dbReference type="InterPro" id="IPR013785">
    <property type="entry name" value="Aldolase_TIM"/>
</dbReference>
<dbReference type="InterPro" id="IPR038417">
    <property type="entry name" value="Alpga-gal_N_sf"/>
</dbReference>
<feature type="binding site" evidence="7">
    <location>
        <position position="548"/>
    </location>
    <ligand>
        <name>substrate</name>
    </ligand>
</feature>
<dbReference type="SUPFAM" id="SSF51445">
    <property type="entry name" value="(Trans)glycosidases"/>
    <property type="match status" value="1"/>
</dbReference>
<dbReference type="PANTHER" id="PTHR43053">
    <property type="entry name" value="GLYCOSIDASE FAMILY 31"/>
    <property type="match status" value="1"/>
</dbReference>
<reference evidence="10 11" key="1">
    <citation type="submission" date="2020-08" db="EMBL/GenBank/DDBJ databases">
        <title>Draft genome sequencing of an Anaerocolumna strain isolated from anoxic soil subjected to BSD treatment.</title>
        <authorList>
            <person name="Uek A."/>
            <person name="Tonouchi A."/>
        </authorList>
    </citation>
    <scope>NUCLEOTIDE SEQUENCE [LARGE SCALE GENOMIC DNA]</scope>
    <source>
        <strain evidence="10 11">CTTW</strain>
    </source>
</reference>
<reference evidence="10 11" key="2">
    <citation type="submission" date="2020-08" db="EMBL/GenBank/DDBJ databases">
        <authorList>
            <person name="Ueki A."/>
            <person name="Tonouchi A."/>
        </authorList>
    </citation>
    <scope>NUCLEOTIDE SEQUENCE [LARGE SCALE GENOMIC DNA]</scope>
    <source>
        <strain evidence="10 11">CTTW</strain>
    </source>
</reference>
<dbReference type="EMBL" id="AP023368">
    <property type="protein sequence ID" value="BCJ98145.1"/>
    <property type="molecule type" value="Genomic_DNA"/>
</dbReference>
<evidence type="ECO:0000256" key="2">
    <source>
        <dbReference type="ARBA" id="ARBA00012755"/>
    </source>
</evidence>
<keyword evidence="11" id="KW-1185">Reference proteome</keyword>
<dbReference type="InterPro" id="IPR002252">
    <property type="entry name" value="Glyco_hydro_36"/>
</dbReference>
<dbReference type="Pfam" id="PF16874">
    <property type="entry name" value="Glyco_hydro_36C"/>
    <property type="match status" value="1"/>
</dbReference>
<dbReference type="PIRSF" id="PIRSF005536">
    <property type="entry name" value="Agal"/>
    <property type="match status" value="1"/>
</dbReference>
<dbReference type="InterPro" id="IPR050985">
    <property type="entry name" value="Alpha-glycosidase_related"/>
</dbReference>
<dbReference type="AlphaFoldDB" id="A0A7I8DMA9"/>
<sequence length="730" mass="83217">MSIQFEEKSKSFILQTENSTYVIQLLREKFLSHVYWGAKIKEPVVEAMIKSAGRASFNATTDGDREFSLDTMPNEYPAYGNSDLRMPAYQLQLENGSRITDLVYESYEIVRGKPALKGLPSVYTESDTEADTLHLTLKDELTGLRVILSYTVMKGYDVIIRSAHLKNEGQQKLKLLRALSMSMDFDHCDYDLITLSGSWIRERHEVRRALVNGTQSIESRRGASGHSENPFMAMVSKDAGEESGVAYGFSLVYSGNFLASVEVDQYKTARVAMGINPFDFTWELEAGEDFVTPEVVMVYSGNGIGEMSRTYHRLYRNRLARGRYRNAERPVIINNWEATYFDFMEEKLIELAKAAAPLGVEMLVLDDGWFGKRNSDNCSLGDWFVNEEKLPGGLNNLAKAINEEGLKFGLWFEPEMVSPDSELYREHPDWCLHVPDRYRNLGRNQLVLDFSRKDVQDAIIKMVSDILSSAAISYVKWDMNRNMSEIGSELLPANRQMETAHRYILGVYRVMEELITAFPEVLFESCSGGGGRFDPGILHYMPQNWTSDDTDPVERLKIQYGTSMVYPVSAMTAHVADSPSHQTGRVTPFEFRGNVAMAGNFGYELDATKLSDEVKEKIKIQIADYKRLRGIIQYGDFYRLLSPFKGNHTAWMFVSEEKREAVVFFYRIMNIPNDALFRFRLAGLSEDLIYEIEGMEQEISGQQLMNYGLNIPKDFAWGDFGSRMFVLKAK</sequence>
<dbReference type="PROSITE" id="PS00512">
    <property type="entry name" value="ALPHA_GALACTOSIDASE"/>
    <property type="match status" value="1"/>
</dbReference>
<dbReference type="GO" id="GO:0016052">
    <property type="term" value="P:carbohydrate catabolic process"/>
    <property type="evidence" value="ECO:0007669"/>
    <property type="project" value="InterPro"/>
</dbReference>
<evidence type="ECO:0000256" key="5">
    <source>
        <dbReference type="PIRNR" id="PIRNR005536"/>
    </source>
</evidence>
<dbReference type="Gene3D" id="2.60.40.1180">
    <property type="entry name" value="Golgi alpha-mannosidase II"/>
    <property type="match status" value="1"/>
</dbReference>
<dbReference type="RefSeq" id="WP_185258493.1">
    <property type="nucleotide sequence ID" value="NZ_AP023368.1"/>
</dbReference>
<organism evidence="10 11">
    <name type="scientific">Anaerocolumna chitinilytica</name>
    <dbReference type="NCBI Taxonomy" id="1727145"/>
    <lineage>
        <taxon>Bacteria</taxon>
        <taxon>Bacillati</taxon>
        <taxon>Bacillota</taxon>
        <taxon>Clostridia</taxon>
        <taxon>Lachnospirales</taxon>
        <taxon>Lachnospiraceae</taxon>
        <taxon>Anaerocolumna</taxon>
    </lineage>
</organism>
<feature type="domain" description="Glycosyl hydrolase family 36 N-terminal" evidence="9">
    <location>
        <begin position="30"/>
        <end position="285"/>
    </location>
</feature>
<dbReference type="Pfam" id="PF02065">
    <property type="entry name" value="Melibiase"/>
    <property type="match status" value="1"/>
</dbReference>
<feature type="binding site" evidence="7">
    <location>
        <position position="199"/>
    </location>
    <ligand>
        <name>substrate</name>
    </ligand>
</feature>
<dbReference type="Pfam" id="PF16875">
    <property type="entry name" value="Glyco_hydro_36N"/>
    <property type="match status" value="1"/>
</dbReference>
<feature type="binding site" evidence="7">
    <location>
        <position position="526"/>
    </location>
    <ligand>
        <name>substrate</name>
    </ligand>
</feature>
<evidence type="ECO:0000256" key="6">
    <source>
        <dbReference type="PIRSR" id="PIRSR005536-1"/>
    </source>
</evidence>
<comment type="catalytic activity">
    <reaction evidence="1 5">
        <text>Hydrolysis of terminal, non-reducing alpha-D-galactose residues in alpha-D-galactosides, including galactose oligosaccharides, galactomannans and galactolipids.</text>
        <dbReference type="EC" id="3.2.1.22"/>
    </reaction>
</comment>
<protein>
    <recommendedName>
        <fullName evidence="2 5">Alpha-galactosidase</fullName>
        <ecNumber evidence="2 5">3.2.1.22</ecNumber>
    </recommendedName>
</protein>
<evidence type="ECO:0000259" key="9">
    <source>
        <dbReference type="Pfam" id="PF16875"/>
    </source>
</evidence>
<accession>A0A7I8DMA9</accession>
<dbReference type="InterPro" id="IPR013780">
    <property type="entry name" value="Glyco_hydro_b"/>
</dbReference>
<dbReference type="Gene3D" id="3.20.20.70">
    <property type="entry name" value="Aldolase class I"/>
    <property type="match status" value="1"/>
</dbReference>
<dbReference type="InterPro" id="IPR031704">
    <property type="entry name" value="Glyco_hydro_36_N"/>
</dbReference>
<dbReference type="GO" id="GO:0004557">
    <property type="term" value="F:alpha-galactosidase activity"/>
    <property type="evidence" value="ECO:0007669"/>
    <property type="project" value="UniProtKB-UniRule"/>
</dbReference>
<gene>
    <name evidence="10" type="ORF">bsdcttw_11860</name>
</gene>
<dbReference type="KEGG" id="acht:bsdcttw_11860"/>
<dbReference type="InterPro" id="IPR000111">
    <property type="entry name" value="Glyco_hydro_27/36_CS"/>
</dbReference>
<dbReference type="PRINTS" id="PR00743">
    <property type="entry name" value="GLHYDRLASE36"/>
</dbReference>
<dbReference type="EC" id="3.2.1.22" evidence="2 5"/>
<feature type="binding site" evidence="7">
    <location>
        <position position="443"/>
    </location>
    <ligand>
        <name>substrate</name>
    </ligand>
</feature>
<keyword evidence="3 5" id="KW-0378">Hydrolase</keyword>
<evidence type="ECO:0000256" key="1">
    <source>
        <dbReference type="ARBA" id="ARBA00001255"/>
    </source>
</evidence>
<keyword evidence="4 5" id="KW-0326">Glycosidase</keyword>
<feature type="binding site" evidence="7">
    <location>
        <begin position="366"/>
        <end position="367"/>
    </location>
    <ligand>
        <name>substrate</name>
    </ligand>
</feature>
<feature type="active site" description="Nucleophile" evidence="6">
    <location>
        <position position="478"/>
    </location>
</feature>
<feature type="domain" description="Glycosyl hydrolase family 36 C-terminal" evidence="8">
    <location>
        <begin position="648"/>
        <end position="727"/>
    </location>
</feature>
<name>A0A7I8DMA9_9FIRM</name>
<dbReference type="Gene3D" id="2.70.98.60">
    <property type="entry name" value="alpha-galactosidase from lactobacil brevis"/>
    <property type="match status" value="1"/>
</dbReference>
<evidence type="ECO:0000256" key="3">
    <source>
        <dbReference type="ARBA" id="ARBA00022801"/>
    </source>
</evidence>
<evidence type="ECO:0000256" key="7">
    <source>
        <dbReference type="PIRSR" id="PIRSR005536-2"/>
    </source>
</evidence>
<dbReference type="InterPro" id="IPR017853">
    <property type="entry name" value="GH"/>
</dbReference>
<feature type="binding site" evidence="7">
    <location>
        <begin position="476"/>
        <end position="480"/>
    </location>
    <ligand>
        <name>substrate</name>
    </ligand>
</feature>
<evidence type="ECO:0000256" key="4">
    <source>
        <dbReference type="ARBA" id="ARBA00023295"/>
    </source>
</evidence>
<feature type="active site" description="Proton donor" evidence="6">
    <location>
        <position position="548"/>
    </location>
</feature>
<dbReference type="Proteomes" id="UP000515703">
    <property type="component" value="Chromosome"/>
</dbReference>
<dbReference type="PANTHER" id="PTHR43053:SF3">
    <property type="entry name" value="ALPHA-GALACTOSIDASE C-RELATED"/>
    <property type="match status" value="1"/>
</dbReference>
<dbReference type="InterPro" id="IPR031705">
    <property type="entry name" value="Glyco_hydro_36_C"/>
</dbReference>
<evidence type="ECO:0000313" key="11">
    <source>
        <dbReference type="Proteomes" id="UP000515703"/>
    </source>
</evidence>
<proteinExistence type="inferred from homology"/>
<dbReference type="CDD" id="cd14791">
    <property type="entry name" value="GH36"/>
    <property type="match status" value="1"/>
</dbReference>
<comment type="similarity">
    <text evidence="5">Belongs to the glycosyl hydrolase.</text>
</comment>